<protein>
    <submittedName>
        <fullName evidence="1">Uncharacterized protein</fullName>
    </submittedName>
</protein>
<feature type="non-terminal residue" evidence="1">
    <location>
        <position position="47"/>
    </location>
</feature>
<organism evidence="1 2">
    <name type="scientific">Asbolus verrucosus</name>
    <name type="common">Desert ironclad beetle</name>
    <dbReference type="NCBI Taxonomy" id="1661398"/>
    <lineage>
        <taxon>Eukaryota</taxon>
        <taxon>Metazoa</taxon>
        <taxon>Ecdysozoa</taxon>
        <taxon>Arthropoda</taxon>
        <taxon>Hexapoda</taxon>
        <taxon>Insecta</taxon>
        <taxon>Pterygota</taxon>
        <taxon>Neoptera</taxon>
        <taxon>Endopterygota</taxon>
        <taxon>Coleoptera</taxon>
        <taxon>Polyphaga</taxon>
        <taxon>Cucujiformia</taxon>
        <taxon>Tenebrionidae</taxon>
        <taxon>Pimeliinae</taxon>
        <taxon>Asbolus</taxon>
    </lineage>
</organism>
<name>A0A482W8C1_ASBVE</name>
<dbReference type="EMBL" id="QDEB01017503">
    <property type="protein sequence ID" value="RZC41402.1"/>
    <property type="molecule type" value="Genomic_DNA"/>
</dbReference>
<accession>A0A482W8C1</accession>
<sequence length="47" mass="5443">MMHRINQDVNFINRVLFSDESTFCTTKIGLSQLKPNGLNKTEHHLIT</sequence>
<reference evidence="1 2" key="1">
    <citation type="submission" date="2017-03" db="EMBL/GenBank/DDBJ databases">
        <title>Genome of the blue death feigning beetle - Asbolus verrucosus.</title>
        <authorList>
            <person name="Rider S.D."/>
        </authorList>
    </citation>
    <scope>NUCLEOTIDE SEQUENCE [LARGE SCALE GENOMIC DNA]</scope>
    <source>
        <strain evidence="1">Butters</strain>
        <tissue evidence="1">Head and leg muscle</tissue>
    </source>
</reference>
<evidence type="ECO:0000313" key="2">
    <source>
        <dbReference type="Proteomes" id="UP000292052"/>
    </source>
</evidence>
<evidence type="ECO:0000313" key="1">
    <source>
        <dbReference type="EMBL" id="RZC41402.1"/>
    </source>
</evidence>
<gene>
    <name evidence="1" type="ORF">BDFB_009307</name>
</gene>
<dbReference type="Proteomes" id="UP000292052">
    <property type="component" value="Unassembled WGS sequence"/>
</dbReference>
<keyword evidence="2" id="KW-1185">Reference proteome</keyword>
<comment type="caution">
    <text evidence="1">The sequence shown here is derived from an EMBL/GenBank/DDBJ whole genome shotgun (WGS) entry which is preliminary data.</text>
</comment>
<proteinExistence type="predicted"/>
<dbReference type="AlphaFoldDB" id="A0A482W8C1"/>